<organism evidence="10 11">
    <name type="scientific">Salsuginibacillus halophilus</name>
    <dbReference type="NCBI Taxonomy" id="517424"/>
    <lineage>
        <taxon>Bacteria</taxon>
        <taxon>Bacillati</taxon>
        <taxon>Bacillota</taxon>
        <taxon>Bacilli</taxon>
        <taxon>Bacillales</taxon>
        <taxon>Bacillaceae</taxon>
        <taxon>Salsuginibacillus</taxon>
    </lineage>
</organism>
<keyword evidence="4" id="KW-0564">Palmitate</keyword>
<gene>
    <name evidence="10" type="ORF">B0H94_10838</name>
</gene>
<dbReference type="Proteomes" id="UP000242310">
    <property type="component" value="Unassembled WGS sequence"/>
</dbReference>
<evidence type="ECO:0000256" key="3">
    <source>
        <dbReference type="ARBA" id="ARBA00023136"/>
    </source>
</evidence>
<proteinExistence type="inferred from homology"/>
<comment type="caution">
    <text evidence="10">The sequence shown here is derived from an EMBL/GenBank/DDBJ whole genome shotgun (WGS) entry which is preliminary data.</text>
</comment>
<evidence type="ECO:0000256" key="5">
    <source>
        <dbReference type="ARBA" id="ARBA00023288"/>
    </source>
</evidence>
<dbReference type="PROSITE" id="PS51257">
    <property type="entry name" value="PROKAR_LIPOPROTEIN"/>
    <property type="match status" value="1"/>
</dbReference>
<sequence length="302" mass="33072">MKKFKLVTVAAAAALVTTACGTDGDAPEETEGAENGEAVEESEEDESDEDDEAADEEEIVIGASSTPHAEILEYAEEALEEEGISLEIETFNDYVLPNEALDSGELDANYFQHVPYFESQIEDHGYDFDHVGGIHIEPIAVYSQDYDSLDELPEGAEILMSDSVADHGRVLSMLEDEGLIELEDGAGIDATTDDIVENERDLEFRADVEAGLLPQAYRSNEAEAVLINSNYAIDHDLNPAEDGIAMESADLDNPYANIIAVQSEDAEDEKYHTLVEVLRSEDVQEFILDEFDEAVVPVGEDQ</sequence>
<comment type="similarity">
    <text evidence="6">Belongs to the nlpA lipoprotein family.</text>
</comment>
<evidence type="ECO:0000256" key="7">
    <source>
        <dbReference type="PIRSR" id="PIRSR002854-1"/>
    </source>
</evidence>
<evidence type="ECO:0000256" key="9">
    <source>
        <dbReference type="SAM" id="SignalP"/>
    </source>
</evidence>
<keyword evidence="11" id="KW-1185">Reference proteome</keyword>
<dbReference type="AlphaFoldDB" id="A0A2P8HDX7"/>
<dbReference type="RefSeq" id="WP_106588906.1">
    <property type="nucleotide sequence ID" value="NZ_PYAV01000008.1"/>
</dbReference>
<evidence type="ECO:0000313" key="10">
    <source>
        <dbReference type="EMBL" id="PSL44427.1"/>
    </source>
</evidence>
<dbReference type="PANTHER" id="PTHR30429">
    <property type="entry name" value="D-METHIONINE-BINDING LIPOPROTEIN METQ"/>
    <property type="match status" value="1"/>
</dbReference>
<protein>
    <recommendedName>
        <fullName evidence="6">Lipoprotein</fullName>
    </recommendedName>
</protein>
<comment type="subcellular location">
    <subcellularLocation>
        <location evidence="1">Membrane</location>
        <topology evidence="1">Lipid-anchor</topology>
    </subcellularLocation>
</comment>
<dbReference type="EMBL" id="PYAV01000008">
    <property type="protein sequence ID" value="PSL44427.1"/>
    <property type="molecule type" value="Genomic_DNA"/>
</dbReference>
<evidence type="ECO:0000256" key="6">
    <source>
        <dbReference type="PIRNR" id="PIRNR002854"/>
    </source>
</evidence>
<evidence type="ECO:0000313" key="11">
    <source>
        <dbReference type="Proteomes" id="UP000242310"/>
    </source>
</evidence>
<keyword evidence="3" id="KW-0472">Membrane</keyword>
<evidence type="ECO:0000256" key="8">
    <source>
        <dbReference type="SAM" id="MobiDB-lite"/>
    </source>
</evidence>
<dbReference type="Gene3D" id="3.40.190.10">
    <property type="entry name" value="Periplasmic binding protein-like II"/>
    <property type="match status" value="2"/>
</dbReference>
<feature type="region of interest" description="Disordered" evidence="8">
    <location>
        <begin position="20"/>
        <end position="56"/>
    </location>
</feature>
<name>A0A2P8HDX7_9BACI</name>
<dbReference type="Pfam" id="PF03180">
    <property type="entry name" value="Lipoprotein_9"/>
    <property type="match status" value="1"/>
</dbReference>
<evidence type="ECO:0000256" key="2">
    <source>
        <dbReference type="ARBA" id="ARBA00022729"/>
    </source>
</evidence>
<feature type="signal peptide" evidence="9">
    <location>
        <begin position="1"/>
        <end position="21"/>
    </location>
</feature>
<feature type="compositionally biased region" description="Acidic residues" evidence="8">
    <location>
        <begin position="25"/>
        <end position="56"/>
    </location>
</feature>
<dbReference type="SUPFAM" id="SSF53850">
    <property type="entry name" value="Periplasmic binding protein-like II"/>
    <property type="match status" value="1"/>
</dbReference>
<feature type="lipid moiety-binding region" description="S-diacylglycerol cysteine" evidence="7">
    <location>
        <position position="20"/>
    </location>
</feature>
<dbReference type="OrthoDB" id="9812878at2"/>
<dbReference type="PANTHER" id="PTHR30429:SF0">
    <property type="entry name" value="METHIONINE-BINDING LIPOPROTEIN METQ"/>
    <property type="match status" value="1"/>
</dbReference>
<dbReference type="PIRSF" id="PIRSF002854">
    <property type="entry name" value="MetQ"/>
    <property type="match status" value="1"/>
</dbReference>
<accession>A0A2P8HDX7</accession>
<evidence type="ECO:0000256" key="1">
    <source>
        <dbReference type="ARBA" id="ARBA00004635"/>
    </source>
</evidence>
<dbReference type="InterPro" id="IPR004872">
    <property type="entry name" value="Lipoprotein_NlpA"/>
</dbReference>
<keyword evidence="5 6" id="KW-0449">Lipoprotein</keyword>
<reference evidence="10 11" key="1">
    <citation type="submission" date="2018-03" db="EMBL/GenBank/DDBJ databases">
        <title>Genomic Encyclopedia of Type Strains, Phase III (KMG-III): the genomes of soil and plant-associated and newly described type strains.</title>
        <authorList>
            <person name="Whitman W."/>
        </authorList>
    </citation>
    <scope>NUCLEOTIDE SEQUENCE [LARGE SCALE GENOMIC DNA]</scope>
    <source>
        <strain evidence="10 11">CGMCC 1.07653</strain>
    </source>
</reference>
<dbReference type="GO" id="GO:0016020">
    <property type="term" value="C:membrane"/>
    <property type="evidence" value="ECO:0007669"/>
    <property type="project" value="UniProtKB-SubCell"/>
</dbReference>
<keyword evidence="2 9" id="KW-0732">Signal</keyword>
<evidence type="ECO:0000256" key="4">
    <source>
        <dbReference type="ARBA" id="ARBA00023139"/>
    </source>
</evidence>
<feature type="chain" id="PRO_5039375594" description="Lipoprotein" evidence="9">
    <location>
        <begin position="22"/>
        <end position="302"/>
    </location>
</feature>